<dbReference type="Gene3D" id="3.30.70.1280">
    <property type="entry name" value="SP0830-like domains"/>
    <property type="match status" value="1"/>
</dbReference>
<evidence type="ECO:0008006" key="3">
    <source>
        <dbReference type="Google" id="ProtNLM"/>
    </source>
</evidence>
<reference evidence="1" key="1">
    <citation type="submission" date="2022-07" db="EMBL/GenBank/DDBJ databases">
        <title>Taxonomy of Novel Oxalotrophic and Methylotrophic Bacteria.</title>
        <authorList>
            <person name="Sahin N."/>
            <person name="Tani A."/>
        </authorList>
    </citation>
    <scope>NUCLEOTIDE SEQUENCE</scope>
    <source>
        <strain evidence="1">Y10</strain>
    </source>
</reference>
<dbReference type="Pfam" id="PF08002">
    <property type="entry name" value="DUF1697"/>
    <property type="match status" value="1"/>
</dbReference>
<accession>A0ABQ5ML47</accession>
<dbReference type="EMBL" id="BRVO01000003">
    <property type="protein sequence ID" value="GLB50138.1"/>
    <property type="molecule type" value="Genomic_DNA"/>
</dbReference>
<comment type="caution">
    <text evidence="1">The sequence shown here is derived from an EMBL/GenBank/DDBJ whole genome shotgun (WGS) entry which is preliminary data.</text>
</comment>
<dbReference type="PANTHER" id="PTHR36439:SF1">
    <property type="entry name" value="DUF1697 DOMAIN-CONTAINING PROTEIN"/>
    <property type="match status" value="1"/>
</dbReference>
<dbReference type="RefSeq" id="WP_281765771.1">
    <property type="nucleotide sequence ID" value="NZ_BRVO01000003.1"/>
</dbReference>
<keyword evidence="2" id="KW-1185">Reference proteome</keyword>
<evidence type="ECO:0000313" key="2">
    <source>
        <dbReference type="Proteomes" id="UP001143543"/>
    </source>
</evidence>
<dbReference type="SUPFAM" id="SSF160379">
    <property type="entry name" value="SP0830-like"/>
    <property type="match status" value="1"/>
</dbReference>
<protein>
    <recommendedName>
        <fullName evidence="3">DUF1697 domain-containing protein</fullName>
    </recommendedName>
</protein>
<organism evidence="1 2">
    <name type="scientific">Neptunitalea lumnitzerae</name>
    <dbReference type="NCBI Taxonomy" id="2965509"/>
    <lineage>
        <taxon>Bacteria</taxon>
        <taxon>Pseudomonadati</taxon>
        <taxon>Bacteroidota</taxon>
        <taxon>Flavobacteriia</taxon>
        <taxon>Flavobacteriales</taxon>
        <taxon>Flavobacteriaceae</taxon>
        <taxon>Neptunitalea</taxon>
    </lineage>
</organism>
<evidence type="ECO:0000313" key="1">
    <source>
        <dbReference type="EMBL" id="GLB50138.1"/>
    </source>
</evidence>
<dbReference type="InterPro" id="IPR012545">
    <property type="entry name" value="DUF1697"/>
</dbReference>
<dbReference type="Gene3D" id="3.30.70.1260">
    <property type="entry name" value="bacterial protein sp0830 like"/>
    <property type="match status" value="1"/>
</dbReference>
<sequence>MNTYIALIRSINVSGTNIIKMAELRPFWEQMGFTNVRTYIQSGNVIFESNTKPDTALIEAQIEKEFGTKNAAVILLTPKELTAIINENPFSKQTDFDKKKMYVCYLQTTPTQDQIAAFDTLNLGEDKAHFGNNVLYVYYGVSAGKSKLTNKVIEKHLNAYATARNWNTTNKLLELAK</sequence>
<proteinExistence type="predicted"/>
<name>A0ABQ5ML47_9FLAO</name>
<gene>
    <name evidence="1" type="ORF">Y10_25060</name>
</gene>
<dbReference type="PANTHER" id="PTHR36439">
    <property type="entry name" value="BLL4334 PROTEIN"/>
    <property type="match status" value="1"/>
</dbReference>
<dbReference type="PIRSF" id="PIRSF008502">
    <property type="entry name" value="UCP008502"/>
    <property type="match status" value="1"/>
</dbReference>
<dbReference type="Proteomes" id="UP001143543">
    <property type="component" value="Unassembled WGS sequence"/>
</dbReference>